<feature type="region of interest" description="Disordered" evidence="1">
    <location>
        <begin position="21"/>
        <end position="45"/>
    </location>
</feature>
<evidence type="ECO:0000256" key="1">
    <source>
        <dbReference type="SAM" id="MobiDB-lite"/>
    </source>
</evidence>
<reference evidence="2 3" key="1">
    <citation type="submission" date="2018-09" db="EMBL/GenBank/DDBJ databases">
        <title>Paenibacillus SK2017-BO5.</title>
        <authorList>
            <person name="Piskunova J.V."/>
            <person name="Dubiley S.A."/>
            <person name="Severinov K.V."/>
        </authorList>
    </citation>
    <scope>NUCLEOTIDE SEQUENCE [LARGE SCALE GENOMIC DNA]</scope>
    <source>
        <strain evidence="2 3">BO5</strain>
    </source>
</reference>
<organism evidence="2 3">
    <name type="scientific">Paenibacillus thiaminolyticus</name>
    <name type="common">Bacillus thiaminolyticus</name>
    <dbReference type="NCBI Taxonomy" id="49283"/>
    <lineage>
        <taxon>Bacteria</taxon>
        <taxon>Bacillati</taxon>
        <taxon>Bacillota</taxon>
        <taxon>Bacilli</taxon>
        <taxon>Bacillales</taxon>
        <taxon>Paenibacillaceae</taxon>
        <taxon>Paenibacillus</taxon>
    </lineage>
</organism>
<evidence type="ECO:0000313" key="3">
    <source>
        <dbReference type="Proteomes" id="UP000266177"/>
    </source>
</evidence>
<dbReference type="AlphaFoldDB" id="A0A3A3GBG2"/>
<protein>
    <submittedName>
        <fullName evidence="2">Uncharacterized protein</fullName>
    </submittedName>
</protein>
<dbReference type="EMBL" id="QYZD01000030">
    <property type="protein sequence ID" value="RJG20849.1"/>
    <property type="molecule type" value="Genomic_DNA"/>
</dbReference>
<proteinExistence type="predicted"/>
<sequence>MTTYRALGPFLPFPIPTPGGGPFTPGIPSAPGGGPGAGLPPGITPPPPQLLSSLQQLSQSPYQVQSFLYQYPAQGVTTFAAGCQNRWTLIVTRTFNVFLMYITSANPFGFTQGFIFPTYSFGSFPSSAILWYTCF</sequence>
<name>A0A3A3GBG2_PANTH</name>
<gene>
    <name evidence="2" type="ORF">DQX05_23625</name>
</gene>
<evidence type="ECO:0000313" key="2">
    <source>
        <dbReference type="EMBL" id="RJG20849.1"/>
    </source>
</evidence>
<dbReference type="Proteomes" id="UP000266177">
    <property type="component" value="Unassembled WGS sequence"/>
</dbReference>
<dbReference type="OrthoDB" id="2629907at2"/>
<accession>A0A3A3GBG2</accession>
<comment type="caution">
    <text evidence="2">The sequence shown here is derived from an EMBL/GenBank/DDBJ whole genome shotgun (WGS) entry which is preliminary data.</text>
</comment>